<feature type="non-terminal residue" evidence="1">
    <location>
        <position position="1"/>
    </location>
</feature>
<proteinExistence type="predicted"/>
<sequence length="716" mass="82023">VVDMDQRTNQLMIDFSRCCVTGCCSLNIYSRLNASQKATKLKKEIDELMKGKIHLSVLVKRRLSNPIIDMPISTTNVGIKIGSNLCDVCNWLAVERVGIIGIYGMGGVGKSTLLKEIRRSKDVLNMGFDYIIHARASYELHAEDLRDFLGIPDPHDESYVTTTPYKQKVVFTTRSKKVCDCMKADKKIKLECLDKDEGWQLFKENLAMDLEGKPFIEEAAREVVNLCGGLPLALIMVGRAMSNKTTTTKWNLILDQLLGRLFSSLCESMFLYLKGFGLISCFDSFSEAYMHGCYILEILEEASLVVTHDNKRVAKWIAIGVGGGIHKPWFEVERWVQLEQVSIVNCDMNCLPKLQFECSSLLSLNIQHNQRLEYLPKIFLRQMPNLTYLNLSSTGIHKLPNESITHLFNLEFLDISRTKIKSLPHEMGNLKKLKYIFYGYLFLGKLQAGLLSNLYRLQVLDLYPYGYVELKELEILRGLKEIEGLQTIQLSSLTSEGHGWPKEFQIRSRTTVQNLVITNGININLKFLKLFDLPKLENLLWKIEPKNVFPMLQLVQIEACHTLTSLHWVLHLPLLRAMKHGHGYELVDEEMGEIEEDNTITMFPRLKHLTIVHLPKLLKISSCALDFPHLSKVHLEDCPNLKGLPFKPDIINNQGLLIKCEKKWWELLEWDDPTIQSQFCSNSTEEEEIAEFFGIFQNHGLSHFSFDFRLVVCVAN</sequence>
<evidence type="ECO:0000313" key="2">
    <source>
        <dbReference type="Proteomes" id="UP000827976"/>
    </source>
</evidence>
<organism evidence="1 2">
    <name type="scientific">Dioscorea alata</name>
    <name type="common">Purple yam</name>
    <dbReference type="NCBI Taxonomy" id="55571"/>
    <lineage>
        <taxon>Eukaryota</taxon>
        <taxon>Viridiplantae</taxon>
        <taxon>Streptophyta</taxon>
        <taxon>Embryophyta</taxon>
        <taxon>Tracheophyta</taxon>
        <taxon>Spermatophyta</taxon>
        <taxon>Magnoliopsida</taxon>
        <taxon>Liliopsida</taxon>
        <taxon>Dioscoreales</taxon>
        <taxon>Dioscoreaceae</taxon>
        <taxon>Dioscorea</taxon>
    </lineage>
</organism>
<dbReference type="EMBL" id="CM037023">
    <property type="protein sequence ID" value="KAH7666047.1"/>
    <property type="molecule type" value="Genomic_DNA"/>
</dbReference>
<protein>
    <submittedName>
        <fullName evidence="1">P-loop containing nucleoside triphosphate hydrolase protein</fullName>
    </submittedName>
</protein>
<accession>A0ACB7UYV9</accession>
<dbReference type="Proteomes" id="UP000827976">
    <property type="component" value="Chromosome 13"/>
</dbReference>
<name>A0ACB7UYV9_DIOAL</name>
<reference evidence="2" key="1">
    <citation type="journal article" date="2022" name="Nat. Commun.">
        <title>Chromosome evolution and the genetic basis of agronomically important traits in greater yam.</title>
        <authorList>
            <person name="Bredeson J.V."/>
            <person name="Lyons J.B."/>
            <person name="Oniyinde I.O."/>
            <person name="Okereke N.R."/>
            <person name="Kolade O."/>
            <person name="Nnabue I."/>
            <person name="Nwadili C.O."/>
            <person name="Hribova E."/>
            <person name="Parker M."/>
            <person name="Nwogha J."/>
            <person name="Shu S."/>
            <person name="Carlson J."/>
            <person name="Kariba R."/>
            <person name="Muthemba S."/>
            <person name="Knop K."/>
            <person name="Barton G.J."/>
            <person name="Sherwood A.V."/>
            <person name="Lopez-Montes A."/>
            <person name="Asiedu R."/>
            <person name="Jamnadass R."/>
            <person name="Muchugi A."/>
            <person name="Goodstein D."/>
            <person name="Egesi C.N."/>
            <person name="Featherston J."/>
            <person name="Asfaw A."/>
            <person name="Simpson G.G."/>
            <person name="Dolezel J."/>
            <person name="Hendre P.S."/>
            <person name="Van Deynze A."/>
            <person name="Kumar P.L."/>
            <person name="Obidiegwu J.E."/>
            <person name="Bhattacharjee R."/>
            <person name="Rokhsar D.S."/>
        </authorList>
    </citation>
    <scope>NUCLEOTIDE SEQUENCE [LARGE SCALE GENOMIC DNA]</scope>
    <source>
        <strain evidence="2">cv. TDa95/00328</strain>
    </source>
</reference>
<comment type="caution">
    <text evidence="1">The sequence shown here is derived from an EMBL/GenBank/DDBJ whole genome shotgun (WGS) entry which is preliminary data.</text>
</comment>
<gene>
    <name evidence="1" type="ORF">IHE45_13G075300</name>
</gene>
<keyword evidence="1" id="KW-0378">Hydrolase</keyword>
<evidence type="ECO:0000313" key="1">
    <source>
        <dbReference type="EMBL" id="KAH7666047.1"/>
    </source>
</evidence>
<keyword evidence="2" id="KW-1185">Reference proteome</keyword>